<dbReference type="AlphaFoldDB" id="A0A1F8DRW1"/>
<dbReference type="STRING" id="1802556.A2999_02635"/>
<dbReference type="GO" id="GO:0003735">
    <property type="term" value="F:structural constituent of ribosome"/>
    <property type="evidence" value="ECO:0007669"/>
    <property type="project" value="InterPro"/>
</dbReference>
<proteinExistence type="inferred from homology"/>
<evidence type="ECO:0000256" key="2">
    <source>
        <dbReference type="ARBA" id="ARBA00022980"/>
    </source>
</evidence>
<dbReference type="GO" id="GO:0006412">
    <property type="term" value="P:translation"/>
    <property type="evidence" value="ECO:0007669"/>
    <property type="project" value="UniProtKB-UniRule"/>
</dbReference>
<evidence type="ECO:0000313" key="7">
    <source>
        <dbReference type="Proteomes" id="UP000178798"/>
    </source>
</evidence>
<dbReference type="NCBIfam" id="TIGR00012">
    <property type="entry name" value="L29"/>
    <property type="match status" value="1"/>
</dbReference>
<keyword evidence="2 5" id="KW-0689">Ribosomal protein</keyword>
<evidence type="ECO:0000256" key="3">
    <source>
        <dbReference type="ARBA" id="ARBA00023274"/>
    </source>
</evidence>
<dbReference type="SUPFAM" id="SSF46561">
    <property type="entry name" value="Ribosomal protein L29 (L29p)"/>
    <property type="match status" value="1"/>
</dbReference>
<accession>A0A1F8DRW1</accession>
<dbReference type="InterPro" id="IPR036049">
    <property type="entry name" value="Ribosomal_uL29_sf"/>
</dbReference>
<name>A0A1F8DRW1_9BACT</name>
<evidence type="ECO:0000313" key="6">
    <source>
        <dbReference type="EMBL" id="OGM91360.1"/>
    </source>
</evidence>
<dbReference type="Gene3D" id="1.10.287.310">
    <property type="match status" value="1"/>
</dbReference>
<sequence length="63" mass="7544">MKKQEFQQLKNKPLPEIQKDLTDYKEKLRQLKFDLSLGKVKNISEIRKIKKTIARIMTISNKK</sequence>
<evidence type="ECO:0000256" key="4">
    <source>
        <dbReference type="ARBA" id="ARBA00035204"/>
    </source>
</evidence>
<keyword evidence="3 5" id="KW-0687">Ribonucleoprotein</keyword>
<evidence type="ECO:0000256" key="1">
    <source>
        <dbReference type="ARBA" id="ARBA00009254"/>
    </source>
</evidence>
<dbReference type="InterPro" id="IPR001854">
    <property type="entry name" value="Ribosomal_uL29"/>
</dbReference>
<organism evidence="6 7">
    <name type="scientific">Candidatus Wolfebacteria bacterium RIFCSPLOWO2_01_FULL_38_11</name>
    <dbReference type="NCBI Taxonomy" id="1802556"/>
    <lineage>
        <taxon>Bacteria</taxon>
        <taxon>Candidatus Wolfeibacteriota</taxon>
    </lineage>
</organism>
<dbReference type="GO" id="GO:1990904">
    <property type="term" value="C:ribonucleoprotein complex"/>
    <property type="evidence" value="ECO:0007669"/>
    <property type="project" value="UniProtKB-KW"/>
</dbReference>
<dbReference type="GO" id="GO:0005840">
    <property type="term" value="C:ribosome"/>
    <property type="evidence" value="ECO:0007669"/>
    <property type="project" value="UniProtKB-KW"/>
</dbReference>
<dbReference type="HAMAP" id="MF_00374">
    <property type="entry name" value="Ribosomal_uL29"/>
    <property type="match status" value="1"/>
</dbReference>
<dbReference type="Proteomes" id="UP000178798">
    <property type="component" value="Unassembled WGS sequence"/>
</dbReference>
<dbReference type="EMBL" id="MGIQ01000008">
    <property type="protein sequence ID" value="OGM91360.1"/>
    <property type="molecule type" value="Genomic_DNA"/>
</dbReference>
<comment type="caution">
    <text evidence="6">The sequence shown here is derived from an EMBL/GenBank/DDBJ whole genome shotgun (WGS) entry which is preliminary data.</text>
</comment>
<reference evidence="6 7" key="1">
    <citation type="journal article" date="2016" name="Nat. Commun.">
        <title>Thousands of microbial genomes shed light on interconnected biogeochemical processes in an aquifer system.</title>
        <authorList>
            <person name="Anantharaman K."/>
            <person name="Brown C.T."/>
            <person name="Hug L.A."/>
            <person name="Sharon I."/>
            <person name="Castelle C.J."/>
            <person name="Probst A.J."/>
            <person name="Thomas B.C."/>
            <person name="Singh A."/>
            <person name="Wilkins M.J."/>
            <person name="Karaoz U."/>
            <person name="Brodie E.L."/>
            <person name="Williams K.H."/>
            <person name="Hubbard S.S."/>
            <person name="Banfield J.F."/>
        </authorList>
    </citation>
    <scope>NUCLEOTIDE SEQUENCE [LARGE SCALE GENOMIC DNA]</scope>
</reference>
<protein>
    <recommendedName>
        <fullName evidence="4 5">Large ribosomal subunit protein uL29</fullName>
    </recommendedName>
</protein>
<gene>
    <name evidence="5" type="primary">rpmC</name>
    <name evidence="6" type="ORF">A2999_02635</name>
</gene>
<dbReference type="Pfam" id="PF00831">
    <property type="entry name" value="Ribosomal_L29"/>
    <property type="match status" value="1"/>
</dbReference>
<evidence type="ECO:0000256" key="5">
    <source>
        <dbReference type="HAMAP-Rule" id="MF_00374"/>
    </source>
</evidence>
<comment type="similarity">
    <text evidence="1 5">Belongs to the universal ribosomal protein uL29 family.</text>
</comment>